<evidence type="ECO:0000313" key="1">
    <source>
        <dbReference type="EMBL" id="KAG0265492.1"/>
    </source>
</evidence>
<feature type="non-terminal residue" evidence="1">
    <location>
        <position position="1"/>
    </location>
</feature>
<protein>
    <submittedName>
        <fullName evidence="1">Uncharacterized protein</fullName>
    </submittedName>
</protein>
<dbReference type="Gene3D" id="3.80.10.10">
    <property type="entry name" value="Ribonuclease Inhibitor"/>
    <property type="match status" value="1"/>
</dbReference>
<accession>A0AAD4H1H0</accession>
<dbReference type="EMBL" id="JAAAIL010001747">
    <property type="protein sequence ID" value="KAG0265492.1"/>
    <property type="molecule type" value="Genomic_DNA"/>
</dbReference>
<name>A0AAD4H1H0_9FUNG</name>
<evidence type="ECO:0000313" key="2">
    <source>
        <dbReference type="Proteomes" id="UP001194580"/>
    </source>
</evidence>
<proteinExistence type="predicted"/>
<comment type="caution">
    <text evidence="1">The sequence shown here is derived from an EMBL/GenBank/DDBJ whole genome shotgun (WGS) entry which is preliminary data.</text>
</comment>
<reference evidence="1" key="1">
    <citation type="journal article" date="2020" name="Fungal Divers.">
        <title>Resolving the Mortierellaceae phylogeny through synthesis of multi-gene phylogenetics and phylogenomics.</title>
        <authorList>
            <person name="Vandepol N."/>
            <person name="Liber J."/>
            <person name="Desiro A."/>
            <person name="Na H."/>
            <person name="Kennedy M."/>
            <person name="Barry K."/>
            <person name="Grigoriev I.V."/>
            <person name="Miller A.N."/>
            <person name="O'Donnell K."/>
            <person name="Stajich J.E."/>
            <person name="Bonito G."/>
        </authorList>
    </citation>
    <scope>NUCLEOTIDE SEQUENCE</scope>
    <source>
        <strain evidence="1">NRRL 28262</strain>
    </source>
</reference>
<dbReference type="InterPro" id="IPR032675">
    <property type="entry name" value="LRR_dom_sf"/>
</dbReference>
<keyword evidence="2" id="KW-1185">Reference proteome</keyword>
<dbReference type="AlphaFoldDB" id="A0AAD4H1H0"/>
<sequence>MSGAASPNSSGTILHSPLNNHAGPAAAKLFTISPAAFQICPAQMTSSNRVAHILTLTPNLVVLDLRVDAIGLDGTLFDALLNLTHLKKLSIDRPLYYIITIECMFPLLERLDELEVEGYWLTRLTGPLLLSEKCWALKRLRITSGNNLSLLEFCPNLRRFEFYWRSITTTTTLSSSWKAIDALWPEMYRYLRDLTDLTTLEIDCGYGPV</sequence>
<organism evidence="1 2">
    <name type="scientific">Linnemannia exigua</name>
    <dbReference type="NCBI Taxonomy" id="604196"/>
    <lineage>
        <taxon>Eukaryota</taxon>
        <taxon>Fungi</taxon>
        <taxon>Fungi incertae sedis</taxon>
        <taxon>Mucoromycota</taxon>
        <taxon>Mortierellomycotina</taxon>
        <taxon>Mortierellomycetes</taxon>
        <taxon>Mortierellales</taxon>
        <taxon>Mortierellaceae</taxon>
        <taxon>Linnemannia</taxon>
    </lineage>
</organism>
<gene>
    <name evidence="1" type="ORF">BGZ95_003299</name>
</gene>
<dbReference type="SUPFAM" id="SSF52047">
    <property type="entry name" value="RNI-like"/>
    <property type="match status" value="1"/>
</dbReference>
<dbReference type="Proteomes" id="UP001194580">
    <property type="component" value="Unassembled WGS sequence"/>
</dbReference>